<evidence type="ECO:0000313" key="14">
    <source>
        <dbReference type="EMBL" id="KIW16845.1"/>
    </source>
</evidence>
<dbReference type="InterPro" id="IPR017261">
    <property type="entry name" value="DNA_mismatch_repair_MutS/MSH"/>
</dbReference>
<dbReference type="InterPro" id="IPR016151">
    <property type="entry name" value="DNA_mismatch_repair_MutS_N"/>
</dbReference>
<keyword evidence="7" id="KW-0238">DNA-binding</keyword>
<gene>
    <name evidence="14" type="ORF">PV08_04035</name>
</gene>
<dbReference type="HOGENOM" id="CLU_002472_4_0_1"/>
<dbReference type="AlphaFoldDB" id="A0A0D2BE23"/>
<dbReference type="GO" id="GO:0005739">
    <property type="term" value="C:mitochondrion"/>
    <property type="evidence" value="ECO:0007669"/>
    <property type="project" value="TreeGrafter"/>
</dbReference>
<dbReference type="PANTHER" id="PTHR11361">
    <property type="entry name" value="DNA MISMATCH REPAIR PROTEIN MUTS FAMILY MEMBER"/>
    <property type="match status" value="1"/>
</dbReference>
<evidence type="ECO:0000256" key="11">
    <source>
        <dbReference type="SAM" id="Coils"/>
    </source>
</evidence>
<accession>A0A0D2BE23</accession>
<dbReference type="GO" id="GO:0006298">
    <property type="term" value="P:mismatch repair"/>
    <property type="evidence" value="ECO:0007669"/>
    <property type="project" value="InterPro"/>
</dbReference>
<organism evidence="14 15">
    <name type="scientific">Exophiala spinifera</name>
    <dbReference type="NCBI Taxonomy" id="91928"/>
    <lineage>
        <taxon>Eukaryota</taxon>
        <taxon>Fungi</taxon>
        <taxon>Dikarya</taxon>
        <taxon>Ascomycota</taxon>
        <taxon>Pezizomycotina</taxon>
        <taxon>Eurotiomycetes</taxon>
        <taxon>Chaetothyriomycetidae</taxon>
        <taxon>Chaetothyriales</taxon>
        <taxon>Herpotrichiellaceae</taxon>
        <taxon>Exophiala</taxon>
    </lineage>
</organism>
<dbReference type="STRING" id="91928.A0A0D2BE23"/>
<dbReference type="Pfam" id="PF00488">
    <property type="entry name" value="MutS_V"/>
    <property type="match status" value="1"/>
</dbReference>
<dbReference type="Pfam" id="PF01624">
    <property type="entry name" value="MutS_I"/>
    <property type="match status" value="1"/>
</dbReference>
<dbReference type="SUPFAM" id="SSF48334">
    <property type="entry name" value="DNA repair protein MutS, domain III"/>
    <property type="match status" value="1"/>
</dbReference>
<feature type="coiled-coil region" evidence="11">
    <location>
        <begin position="588"/>
        <end position="622"/>
    </location>
</feature>
<evidence type="ECO:0000256" key="7">
    <source>
        <dbReference type="ARBA" id="ARBA00023125"/>
    </source>
</evidence>
<dbReference type="Gene3D" id="3.40.1170.10">
    <property type="entry name" value="DNA repair protein MutS, domain I"/>
    <property type="match status" value="1"/>
</dbReference>
<comment type="subunit">
    <text evidence="10">Heterodimer consisting of MSH2-MSH3 (MutS beta). Forms a ternary complex with MutL alpha (MLH1-PMS1).</text>
</comment>
<dbReference type="Gene3D" id="3.30.420.110">
    <property type="entry name" value="MutS, connector domain"/>
    <property type="match status" value="1"/>
</dbReference>
<dbReference type="PIRSF" id="PIRSF037677">
    <property type="entry name" value="DNA_mis_repair_Msh6"/>
    <property type="match status" value="1"/>
</dbReference>
<dbReference type="Gene3D" id="1.10.1420.10">
    <property type="match status" value="3"/>
</dbReference>
<sequence>MRPGLRAFRSRDLRLFESASRHYALHSLQRPCLRPPNLWLASWRVSDRQQRGAKTTTRRKVKDLQQGAIQGESLPELPSDDEPQYPALLQGVKNNMARFDNCVLLTRVGNFYEMYFEQAEEFGPLLGLKVAYRQTKLGPVAMAGFPFFQLDRFLKTLVQDLHKYVAVCEEFLVNVSGKVKSGGLKHDRQVTRVVTPGTLIDEKFLDPYENNYLLAIHPEFHSSSKCDGDDNEPKVGLAWLDLSTGDFYTQTVLRSALSSALTRISPREIILPSDVSQDVQEEVQTIVGHDHRLLTLHQTRTGFLSMKEWSSMLVTEMQDGAENAFQEVEKQAGHCLLDYVQLRLQGLQLRLQPPRHIELYEIMGIDRSSLRGLEILETSRDGLGRGSLFHAVKRTVTKSGSRLLRDRLTSPSASLPEINDRLDLVSAFFELEELTESLIFRLRRTFDVQRIVQKFALNKGDADDMLSLASAIAETVSTRDLLLSAFPGIDSDQPATNVQFMRRLLKRFDLEGPVELQASINSAIDEEGLQQKHRLEEDEAASVAAMAHEVVLQSAPEELESLPRAVRSKAKVEENKDDIVLEEPWIMRRNASDILSRLHQDLDDLQGEKAALAERLRSELSARTLVLKSTPGLGYICHIRSANGFNRDKLEALQARMVSSSKSTRSFYLTDWTRLGRRIDQAIANIRDEEKRIFTTLRAGVIHNLVKLRRNAAVMDELDVASAFATLAKEQSWTRPILNNSTSHKIVGGRHPTVKLGLEEQGRSFISNNLVLDQNEHIWLITGPNMGGKSTFLRQNALLIILAQCGSYVPATYAEIGLVDQIFSRIGAADDLFRDQSTFMVEMLETAAILKHATPRSFVIMDEVGRGTTPEDGTAVGYASLHHLYFVNRCRTLFATHFHELTDMTKSWDRLGCYCTDVLEDEDGKFTFVHRLKSGVNRQSHALKVARLAGMPESAIKVAEEVLKARIGKGYVRGHEDVFGADQGKEKDHNRKTEEITDSIRVAHGG</sequence>
<keyword evidence="15" id="KW-1185">Reference proteome</keyword>
<dbReference type="Gene3D" id="3.40.50.300">
    <property type="entry name" value="P-loop containing nucleotide triphosphate hydrolases"/>
    <property type="match status" value="1"/>
</dbReference>
<dbReference type="GO" id="GO:0005634">
    <property type="term" value="C:nucleus"/>
    <property type="evidence" value="ECO:0007669"/>
    <property type="project" value="TreeGrafter"/>
</dbReference>
<evidence type="ECO:0000256" key="3">
    <source>
        <dbReference type="ARBA" id="ARBA00022151"/>
    </source>
</evidence>
<evidence type="ECO:0000256" key="5">
    <source>
        <dbReference type="ARBA" id="ARBA00022763"/>
    </source>
</evidence>
<keyword evidence="8" id="KW-0234">DNA repair</keyword>
<dbReference type="FunFam" id="3.40.1170.10:FF:000010">
    <property type="entry name" value="DNA mismatch repair protein Msh1"/>
    <property type="match status" value="1"/>
</dbReference>
<dbReference type="FunFam" id="3.40.50.300:FF:001238">
    <property type="entry name" value="DNA mismatch repair protein"/>
    <property type="match status" value="1"/>
</dbReference>
<keyword evidence="11" id="KW-0175">Coiled coil</keyword>
<dbReference type="GO" id="GO:0005524">
    <property type="term" value="F:ATP binding"/>
    <property type="evidence" value="ECO:0007669"/>
    <property type="project" value="UniProtKB-KW"/>
</dbReference>
<keyword evidence="6" id="KW-0067">ATP-binding</keyword>
<protein>
    <recommendedName>
        <fullName evidence="2">DNA mismatch repair protein MSH3</fullName>
    </recommendedName>
    <alternativeName>
        <fullName evidence="3">DNA mismatch repair protein msh3</fullName>
    </alternativeName>
</protein>
<dbReference type="InterPro" id="IPR036678">
    <property type="entry name" value="MutS_con_dom_sf"/>
</dbReference>
<dbReference type="SMART" id="SM00534">
    <property type="entry name" value="MUTSac"/>
    <property type="match status" value="1"/>
</dbReference>
<dbReference type="SUPFAM" id="SSF55271">
    <property type="entry name" value="DNA repair protein MutS, domain I"/>
    <property type="match status" value="1"/>
</dbReference>
<name>A0A0D2BE23_9EURO</name>
<dbReference type="PROSITE" id="PS00486">
    <property type="entry name" value="DNA_MISMATCH_REPAIR_2"/>
    <property type="match status" value="1"/>
</dbReference>
<dbReference type="GO" id="GO:0043504">
    <property type="term" value="P:mitochondrial DNA repair"/>
    <property type="evidence" value="ECO:0007669"/>
    <property type="project" value="TreeGrafter"/>
</dbReference>
<dbReference type="VEuPathDB" id="FungiDB:PV08_04035"/>
<evidence type="ECO:0000313" key="15">
    <source>
        <dbReference type="Proteomes" id="UP000053328"/>
    </source>
</evidence>
<feature type="region of interest" description="Disordered" evidence="12">
    <location>
        <begin position="980"/>
        <end position="1006"/>
    </location>
</feature>
<dbReference type="InterPro" id="IPR045076">
    <property type="entry name" value="MutS"/>
</dbReference>
<dbReference type="GO" id="GO:0140664">
    <property type="term" value="F:ATP-dependent DNA damage sensor activity"/>
    <property type="evidence" value="ECO:0007669"/>
    <property type="project" value="InterPro"/>
</dbReference>
<evidence type="ECO:0000256" key="10">
    <source>
        <dbReference type="ARBA" id="ARBA00025902"/>
    </source>
</evidence>
<evidence type="ECO:0000256" key="8">
    <source>
        <dbReference type="ARBA" id="ARBA00023204"/>
    </source>
</evidence>
<feature type="domain" description="DNA mismatch repair proteins mutS family" evidence="13">
    <location>
        <begin position="857"/>
        <end position="873"/>
    </location>
</feature>
<evidence type="ECO:0000256" key="1">
    <source>
        <dbReference type="ARBA" id="ARBA00006271"/>
    </source>
</evidence>
<evidence type="ECO:0000256" key="2">
    <source>
        <dbReference type="ARBA" id="ARBA00019000"/>
    </source>
</evidence>
<dbReference type="PANTHER" id="PTHR11361:SF34">
    <property type="entry name" value="DNA MISMATCH REPAIR PROTEIN MSH1, MITOCHONDRIAL"/>
    <property type="match status" value="1"/>
</dbReference>
<dbReference type="OrthoDB" id="2534523at2759"/>
<evidence type="ECO:0000256" key="6">
    <source>
        <dbReference type="ARBA" id="ARBA00022840"/>
    </source>
</evidence>
<dbReference type="InterPro" id="IPR036187">
    <property type="entry name" value="DNA_mismatch_repair_MutS_sf"/>
</dbReference>
<evidence type="ECO:0000256" key="9">
    <source>
        <dbReference type="ARBA" id="ARBA00025373"/>
    </source>
</evidence>
<evidence type="ECO:0000256" key="4">
    <source>
        <dbReference type="ARBA" id="ARBA00022741"/>
    </source>
</evidence>
<proteinExistence type="inferred from homology"/>
<evidence type="ECO:0000256" key="12">
    <source>
        <dbReference type="SAM" id="MobiDB-lite"/>
    </source>
</evidence>
<dbReference type="RefSeq" id="XP_016237061.1">
    <property type="nucleotide sequence ID" value="XM_016378384.1"/>
</dbReference>
<dbReference type="GeneID" id="27331118"/>
<dbReference type="InterPro" id="IPR027417">
    <property type="entry name" value="P-loop_NTPase"/>
</dbReference>
<dbReference type="InterPro" id="IPR007695">
    <property type="entry name" value="DNA_mismatch_repair_MutS-lik_N"/>
</dbReference>
<dbReference type="EMBL" id="KN847494">
    <property type="protein sequence ID" value="KIW16845.1"/>
    <property type="molecule type" value="Genomic_DNA"/>
</dbReference>
<dbReference type="InterPro" id="IPR000432">
    <property type="entry name" value="DNA_mismatch_repair_MutS_C"/>
</dbReference>
<dbReference type="GO" id="GO:0030983">
    <property type="term" value="F:mismatched DNA binding"/>
    <property type="evidence" value="ECO:0007669"/>
    <property type="project" value="InterPro"/>
</dbReference>
<dbReference type="InterPro" id="IPR007696">
    <property type="entry name" value="DNA_mismatch_repair_MutS_core"/>
</dbReference>
<dbReference type="SMART" id="SM00533">
    <property type="entry name" value="MUTSd"/>
    <property type="match status" value="1"/>
</dbReference>
<comment type="function">
    <text evidence="9">Component of the post-replicative DNA mismatch repair system (MMR). Heterodimerizes with MSH2 to form MutS beta, which binds to DNA mismatches thereby initiating DNA repair. MSH3 provides substrate-binding and substrate specificity to the complex. When bound, the MutS beta heterodimer bends the DNA helix and shields approximately 20 base pairs. Acts mainly to repair insertion-deletion loops (IDLs) from 2 to 13 nucleotides in size, but can also repair base-base and single insertion-deletion mismatches that occur during replication. After mismatch binding, forms a ternary complex with the MutL alpha heterodimer, which is thought to be responsible for directing the downstream MMR events, including strand discrimination, excision, and resynthesis. ATP binding and hydrolysis play a pivotal role in mismatch repair functions.</text>
</comment>
<comment type="similarity">
    <text evidence="1">Belongs to the DNA mismatch repair MutS family.</text>
</comment>
<evidence type="ECO:0000259" key="13">
    <source>
        <dbReference type="PROSITE" id="PS00486"/>
    </source>
</evidence>
<dbReference type="SUPFAM" id="SSF53150">
    <property type="entry name" value="DNA repair protein MutS, domain II"/>
    <property type="match status" value="1"/>
</dbReference>
<dbReference type="Proteomes" id="UP000053328">
    <property type="component" value="Unassembled WGS sequence"/>
</dbReference>
<feature type="compositionally biased region" description="Basic and acidic residues" evidence="12">
    <location>
        <begin position="980"/>
        <end position="995"/>
    </location>
</feature>
<dbReference type="Pfam" id="PF05188">
    <property type="entry name" value="MutS_II"/>
    <property type="match status" value="1"/>
</dbReference>
<dbReference type="SUPFAM" id="SSF52540">
    <property type="entry name" value="P-loop containing nucleoside triphosphate hydrolases"/>
    <property type="match status" value="1"/>
</dbReference>
<reference evidence="14 15" key="1">
    <citation type="submission" date="2015-01" db="EMBL/GenBank/DDBJ databases">
        <title>The Genome Sequence of Exophiala spinifera CBS89968.</title>
        <authorList>
            <consortium name="The Broad Institute Genomics Platform"/>
            <person name="Cuomo C."/>
            <person name="de Hoog S."/>
            <person name="Gorbushina A."/>
            <person name="Stielow B."/>
            <person name="Teixiera M."/>
            <person name="Abouelleil A."/>
            <person name="Chapman S.B."/>
            <person name="Priest M."/>
            <person name="Young S.K."/>
            <person name="Wortman J."/>
            <person name="Nusbaum C."/>
            <person name="Birren B."/>
        </authorList>
    </citation>
    <scope>NUCLEOTIDE SEQUENCE [LARGE SCALE GENOMIC DNA]</scope>
    <source>
        <strain evidence="14 15">CBS 89968</strain>
    </source>
</reference>
<dbReference type="Pfam" id="PF05192">
    <property type="entry name" value="MutS_III"/>
    <property type="match status" value="1"/>
</dbReference>
<dbReference type="InterPro" id="IPR007860">
    <property type="entry name" value="DNA_mmatch_repair_MutS_con_dom"/>
</dbReference>
<keyword evidence="4" id="KW-0547">Nucleotide-binding</keyword>
<keyword evidence="5" id="KW-0227">DNA damage</keyword>